<evidence type="ECO:0000313" key="2">
    <source>
        <dbReference type="Proteomes" id="UP001367676"/>
    </source>
</evidence>
<organism evidence="1 2">
    <name type="scientific">Parthenolecanium corni</name>
    <dbReference type="NCBI Taxonomy" id="536013"/>
    <lineage>
        <taxon>Eukaryota</taxon>
        <taxon>Metazoa</taxon>
        <taxon>Ecdysozoa</taxon>
        <taxon>Arthropoda</taxon>
        <taxon>Hexapoda</taxon>
        <taxon>Insecta</taxon>
        <taxon>Pterygota</taxon>
        <taxon>Neoptera</taxon>
        <taxon>Paraneoptera</taxon>
        <taxon>Hemiptera</taxon>
        <taxon>Sternorrhyncha</taxon>
        <taxon>Coccoidea</taxon>
        <taxon>Coccidae</taxon>
        <taxon>Parthenolecanium</taxon>
    </lineage>
</organism>
<dbReference type="AlphaFoldDB" id="A0AAN9TVA7"/>
<gene>
    <name evidence="1" type="ORF">V9T40_007430</name>
</gene>
<reference evidence="1 2" key="1">
    <citation type="submission" date="2024-03" db="EMBL/GenBank/DDBJ databases">
        <title>Adaptation during the transition from Ophiocordyceps entomopathogen to insect associate is accompanied by gene loss and intensified selection.</title>
        <authorList>
            <person name="Ward C.M."/>
            <person name="Onetto C.A."/>
            <person name="Borneman A.R."/>
        </authorList>
    </citation>
    <scope>NUCLEOTIDE SEQUENCE [LARGE SCALE GENOMIC DNA]</scope>
    <source>
        <strain evidence="1">AWRI1</strain>
        <tissue evidence="1">Single Adult Female</tissue>
    </source>
</reference>
<protein>
    <submittedName>
        <fullName evidence="1">Uncharacterized protein</fullName>
    </submittedName>
</protein>
<keyword evidence="2" id="KW-1185">Reference proteome</keyword>
<evidence type="ECO:0000313" key="1">
    <source>
        <dbReference type="EMBL" id="KAK7605572.1"/>
    </source>
</evidence>
<sequence length="137" mass="15462">MNVSQLSKKYIMVENYIASAPGASPHKEHKRVDVVFKLQREYHSPKMGVPYIFWKLVQNLFTGKVIVFIAINNPHASECALSSSCNGRCSELNSPLAAYDKPWTGCMMCCSYFEAAALIPELPQFQYVHPQVLSFNN</sequence>
<name>A0AAN9TVA7_9HEMI</name>
<accession>A0AAN9TVA7</accession>
<proteinExistence type="predicted"/>
<dbReference type="Proteomes" id="UP001367676">
    <property type="component" value="Unassembled WGS sequence"/>
</dbReference>
<dbReference type="EMBL" id="JBBCAQ010000002">
    <property type="protein sequence ID" value="KAK7605572.1"/>
    <property type="molecule type" value="Genomic_DNA"/>
</dbReference>
<comment type="caution">
    <text evidence="1">The sequence shown here is derived from an EMBL/GenBank/DDBJ whole genome shotgun (WGS) entry which is preliminary data.</text>
</comment>